<accession>A0A3M7GYD3</accession>
<keyword evidence="3" id="KW-0808">Transferase</keyword>
<dbReference type="InterPro" id="IPR002052">
    <property type="entry name" value="DNA_methylase_N6_adenine_CS"/>
</dbReference>
<comment type="caution">
    <text evidence="6">The sequence shown here is derived from an EMBL/GenBank/DDBJ whole genome shotgun (WGS) entry which is preliminary data.</text>
</comment>
<dbReference type="CDD" id="cd02440">
    <property type="entry name" value="AdoMet_MTases"/>
    <property type="match status" value="1"/>
</dbReference>
<evidence type="ECO:0000256" key="4">
    <source>
        <dbReference type="ARBA" id="ARBA00022691"/>
    </source>
</evidence>
<dbReference type="GO" id="GO:0035657">
    <property type="term" value="C:eRF1 methyltransferase complex"/>
    <property type="evidence" value="ECO:0007669"/>
    <property type="project" value="TreeGrafter"/>
</dbReference>
<evidence type="ECO:0000256" key="5">
    <source>
        <dbReference type="SAM" id="MobiDB-lite"/>
    </source>
</evidence>
<gene>
    <name evidence="6" type="ORF">D0864_02330</name>
</gene>
<evidence type="ECO:0000256" key="1">
    <source>
        <dbReference type="ARBA" id="ARBA00006149"/>
    </source>
</evidence>
<feature type="region of interest" description="Disordered" evidence="5">
    <location>
        <begin position="74"/>
        <end position="107"/>
    </location>
</feature>
<dbReference type="FunFam" id="3.40.50.150:FF:000274">
    <property type="entry name" value="ERF1 methyltransferase catalytic subunit MTQ2"/>
    <property type="match status" value="1"/>
</dbReference>
<dbReference type="PANTHER" id="PTHR45875:SF1">
    <property type="entry name" value="METHYLTRANSFERASE N6AMT1"/>
    <property type="match status" value="1"/>
</dbReference>
<dbReference type="AlphaFoldDB" id="A0A3M7GYD3"/>
<name>A0A3M7GYD3_HORWE</name>
<dbReference type="EMBL" id="QWIO01000161">
    <property type="protein sequence ID" value="RMZ06064.1"/>
    <property type="molecule type" value="Genomic_DNA"/>
</dbReference>
<dbReference type="VEuPathDB" id="FungiDB:BTJ68_11649"/>
<evidence type="ECO:0000313" key="6">
    <source>
        <dbReference type="EMBL" id="RMZ06064.1"/>
    </source>
</evidence>
<dbReference type="GO" id="GO:0003676">
    <property type="term" value="F:nucleic acid binding"/>
    <property type="evidence" value="ECO:0007669"/>
    <property type="project" value="InterPro"/>
</dbReference>
<evidence type="ECO:0000256" key="2">
    <source>
        <dbReference type="ARBA" id="ARBA00022603"/>
    </source>
</evidence>
<dbReference type="InterPro" id="IPR029063">
    <property type="entry name" value="SAM-dependent_MTases_sf"/>
</dbReference>
<keyword evidence="4" id="KW-0949">S-adenosyl-L-methionine</keyword>
<dbReference type="InterPro" id="IPR052190">
    <property type="entry name" value="Euk-Arch_PrmC-MTase"/>
</dbReference>
<dbReference type="GO" id="GO:0008276">
    <property type="term" value="F:protein methyltransferase activity"/>
    <property type="evidence" value="ECO:0007669"/>
    <property type="project" value="TreeGrafter"/>
</dbReference>
<feature type="compositionally biased region" description="Polar residues" evidence="5">
    <location>
        <begin position="89"/>
        <end position="107"/>
    </location>
</feature>
<reference evidence="6 7" key="1">
    <citation type="journal article" date="2018" name="BMC Genomics">
        <title>Genomic evidence for intraspecific hybridization in a clonal and extremely halotolerant yeast.</title>
        <authorList>
            <person name="Gostincar C."/>
            <person name="Stajich J.E."/>
            <person name="Zupancic J."/>
            <person name="Zalar P."/>
            <person name="Gunde-Cimerman N."/>
        </authorList>
    </citation>
    <scope>NUCLEOTIDE SEQUENCE [LARGE SCALE GENOMIC DNA]</scope>
    <source>
        <strain evidence="6 7">EXF-10513</strain>
    </source>
</reference>
<dbReference type="Gene3D" id="3.40.50.150">
    <property type="entry name" value="Vaccinia Virus protein VP39"/>
    <property type="match status" value="1"/>
</dbReference>
<dbReference type="GO" id="GO:0032259">
    <property type="term" value="P:methylation"/>
    <property type="evidence" value="ECO:0007669"/>
    <property type="project" value="UniProtKB-KW"/>
</dbReference>
<dbReference type="PROSITE" id="PS00092">
    <property type="entry name" value="N6_MTASE"/>
    <property type="match status" value="1"/>
</dbReference>
<evidence type="ECO:0000256" key="3">
    <source>
        <dbReference type="ARBA" id="ARBA00022679"/>
    </source>
</evidence>
<dbReference type="Proteomes" id="UP000269539">
    <property type="component" value="Unassembled WGS sequence"/>
</dbReference>
<dbReference type="GO" id="GO:0008757">
    <property type="term" value="F:S-adenosylmethionine-dependent methyltransferase activity"/>
    <property type="evidence" value="ECO:0007669"/>
    <property type="project" value="TreeGrafter"/>
</dbReference>
<comment type="similarity">
    <text evidence="1">Belongs to the eukaryotic/archaeal PrmC-related family.</text>
</comment>
<evidence type="ECO:0000313" key="7">
    <source>
        <dbReference type="Proteomes" id="UP000269539"/>
    </source>
</evidence>
<protein>
    <submittedName>
        <fullName evidence="6">Uncharacterized protein</fullName>
    </submittedName>
</protein>
<proteinExistence type="inferred from homology"/>
<sequence>MALIWEGSINCANPFGHSRSLSIFAASAPYNNIPQYQQQRRHASREHRLQCSMDCTIPRLIGLAKGSAWRYSSAADQTASESHPPERNTGGNSSDTSTMIPTPSTSHVNYNRVYEPAEDSYLLLDTLSAPTETAWLAERFPAESATPLAFEIGCGSGVVLAFVAANAESLLGRPDVATVGIDVNDFACKATADTVSLAIKEAAPTNQSAFVGSIHGDLMTSLTPGAVDLLICNPPYVPTEELPNEFNLDDFADREDFGSDEAFERDSKYLALAYAGGVDGMEVTNRLLEQLPTALSRRGVAYILLCHQNRPEMVKERVRAWPGGWSAETVGSSGKKAGWEKLSILRIWRP</sequence>
<keyword evidence="2" id="KW-0489">Methyltransferase</keyword>
<dbReference type="SUPFAM" id="SSF53335">
    <property type="entry name" value="S-adenosyl-L-methionine-dependent methyltransferases"/>
    <property type="match status" value="1"/>
</dbReference>
<organism evidence="6 7">
    <name type="scientific">Hortaea werneckii</name>
    <name type="common">Black yeast</name>
    <name type="synonym">Cladosporium werneckii</name>
    <dbReference type="NCBI Taxonomy" id="91943"/>
    <lineage>
        <taxon>Eukaryota</taxon>
        <taxon>Fungi</taxon>
        <taxon>Dikarya</taxon>
        <taxon>Ascomycota</taxon>
        <taxon>Pezizomycotina</taxon>
        <taxon>Dothideomycetes</taxon>
        <taxon>Dothideomycetidae</taxon>
        <taxon>Mycosphaerellales</taxon>
        <taxon>Teratosphaeriaceae</taxon>
        <taxon>Hortaea</taxon>
    </lineage>
</organism>
<dbReference type="PANTHER" id="PTHR45875">
    <property type="entry name" value="METHYLTRANSFERASE N6AMT1"/>
    <property type="match status" value="1"/>
</dbReference>